<gene>
    <name evidence="2" type="ORF">CINF_1564</name>
</gene>
<evidence type="ECO:0000256" key="1">
    <source>
        <dbReference type="SAM" id="Phobius"/>
    </source>
</evidence>
<feature type="transmembrane region" description="Helical" evidence="1">
    <location>
        <begin position="350"/>
        <end position="371"/>
    </location>
</feature>
<protein>
    <submittedName>
        <fullName evidence="2">Putative membrane protein</fullName>
    </submittedName>
</protein>
<reference evidence="2 3" key="1">
    <citation type="submission" date="2020-02" db="EMBL/GenBank/DDBJ databases">
        <title>Complete genome sequence of the novel Campylobacter species Candidatus Campylobacter infans.</title>
        <authorList>
            <person name="Duim B."/>
            <person name="Zomer A."/>
            <person name="van der Graaf L."/>
            <person name="Wagenaar J."/>
        </authorList>
    </citation>
    <scope>NUCLEOTIDE SEQUENCE [LARGE SCALE GENOMIC DNA]</scope>
    <source>
        <strain evidence="2 3">19S00001</strain>
    </source>
</reference>
<dbReference type="RefSeq" id="WP_179975142.1">
    <property type="nucleotide sequence ID" value="NZ_CP049075.1"/>
</dbReference>
<dbReference type="KEGG" id="cinf:CINF_1564"/>
<accession>A0A7H9CK73</accession>
<feature type="transmembrane region" description="Helical" evidence="1">
    <location>
        <begin position="170"/>
        <end position="189"/>
    </location>
</feature>
<evidence type="ECO:0000313" key="2">
    <source>
        <dbReference type="EMBL" id="QLI06041.1"/>
    </source>
</evidence>
<name>A0A7H9CK73_9BACT</name>
<keyword evidence="1" id="KW-0812">Transmembrane</keyword>
<keyword evidence="1" id="KW-1133">Transmembrane helix</keyword>
<feature type="transmembrane region" description="Helical" evidence="1">
    <location>
        <begin position="103"/>
        <end position="120"/>
    </location>
</feature>
<dbReference type="Proteomes" id="UP000509414">
    <property type="component" value="Chromosome"/>
</dbReference>
<feature type="transmembrane region" description="Helical" evidence="1">
    <location>
        <begin position="383"/>
        <end position="401"/>
    </location>
</feature>
<sequence length="432" mass="49192">MSFVNKKNFSQILYILSFFLLSVFVFLEHIDWLRGLKNASLYLALFLALFYAFLNFKISLNNIFENYKTAKVGLMFASAFIACVFVVSSFAYDENYPSLFRAFRHFGRAIAFLLVILLLFNGDKRVILWLFYSFLCAFVIGGGDDFYSLISSFENLSANNYLQAVLVSRSYADFVDRFLPFGLCALLLLKSARLRVFVAIVGVILPLFLDLFTGSRGSWLACAFSLIIFLSLTQNAQIKAFIKAHLKLFVVCLLCFFVAFGALVWHSTVLKFKLTQGFDSSGRTLIIKERFNAILATNGLVFGLGYGKEQYDSALINADKLGLKTAKKYGTIDNGRQNYWNDEPFFLGYLYYYGVFGALCIFGLFVCVLMLSFKGFYRTKNPLLLAVFLSVLAYFGVRGLFECYNLRVLYLFYLLGFLIMILRAKDEKCANC</sequence>
<feature type="transmembrane region" description="Helical" evidence="1">
    <location>
        <begin position="72"/>
        <end position="91"/>
    </location>
</feature>
<feature type="transmembrane region" description="Helical" evidence="1">
    <location>
        <begin position="218"/>
        <end position="236"/>
    </location>
</feature>
<dbReference type="PANTHER" id="PTHR37422">
    <property type="entry name" value="TEICHURONIC ACID BIOSYNTHESIS PROTEIN TUAE"/>
    <property type="match status" value="1"/>
</dbReference>
<keyword evidence="3" id="KW-1185">Reference proteome</keyword>
<feature type="transmembrane region" description="Helical" evidence="1">
    <location>
        <begin position="248"/>
        <end position="265"/>
    </location>
</feature>
<organism evidence="2 3">
    <name type="scientific">Candidatus Campylobacter infans</name>
    <dbReference type="NCBI Taxonomy" id="2561898"/>
    <lineage>
        <taxon>Bacteria</taxon>
        <taxon>Pseudomonadati</taxon>
        <taxon>Campylobacterota</taxon>
        <taxon>Epsilonproteobacteria</taxon>
        <taxon>Campylobacterales</taxon>
        <taxon>Campylobacteraceae</taxon>
        <taxon>Campylobacter</taxon>
    </lineage>
</organism>
<feature type="transmembrane region" description="Helical" evidence="1">
    <location>
        <begin position="196"/>
        <end position="212"/>
    </location>
</feature>
<dbReference type="InterPro" id="IPR051533">
    <property type="entry name" value="WaaL-like"/>
</dbReference>
<dbReference type="EMBL" id="CP049075">
    <property type="protein sequence ID" value="QLI06041.1"/>
    <property type="molecule type" value="Genomic_DNA"/>
</dbReference>
<feature type="transmembrane region" description="Helical" evidence="1">
    <location>
        <begin position="407"/>
        <end position="424"/>
    </location>
</feature>
<evidence type="ECO:0000313" key="3">
    <source>
        <dbReference type="Proteomes" id="UP000509414"/>
    </source>
</evidence>
<dbReference type="PANTHER" id="PTHR37422:SF13">
    <property type="entry name" value="LIPOPOLYSACCHARIDE BIOSYNTHESIS PROTEIN PA4999-RELATED"/>
    <property type="match status" value="1"/>
</dbReference>
<proteinExistence type="predicted"/>
<dbReference type="AlphaFoldDB" id="A0A7H9CK73"/>
<feature type="transmembrane region" description="Helical" evidence="1">
    <location>
        <begin position="12"/>
        <end position="33"/>
    </location>
</feature>
<feature type="transmembrane region" description="Helical" evidence="1">
    <location>
        <begin position="39"/>
        <end position="60"/>
    </location>
</feature>
<feature type="transmembrane region" description="Helical" evidence="1">
    <location>
        <begin position="127"/>
        <end position="150"/>
    </location>
</feature>
<keyword evidence="1" id="KW-0472">Membrane</keyword>